<evidence type="ECO:0000256" key="1">
    <source>
        <dbReference type="SAM" id="MobiDB-lite"/>
    </source>
</evidence>
<dbReference type="AlphaFoldDB" id="A0A2Z6R1N3"/>
<sequence length="123" mass="14194">MRYATTIEALAETNDDDDEYDVLSNESLPNQITIPSDNCIILIEHVWINKFVDLSHKLIIEEIGKILDNILDKSEEEYEKINIDDGNDNKQKSKQESNGEGNFDYNVEDLLNKFIDIDDVNDE</sequence>
<dbReference type="Proteomes" id="UP000247702">
    <property type="component" value="Unassembled WGS sequence"/>
</dbReference>
<protein>
    <submittedName>
        <fullName evidence="2">Uncharacterized protein</fullName>
    </submittedName>
</protein>
<evidence type="ECO:0000313" key="3">
    <source>
        <dbReference type="Proteomes" id="UP000247702"/>
    </source>
</evidence>
<gene>
    <name evidence="2" type="ORF">RclHR1_01300001</name>
</gene>
<organism evidence="2 3">
    <name type="scientific">Rhizophagus clarus</name>
    <dbReference type="NCBI Taxonomy" id="94130"/>
    <lineage>
        <taxon>Eukaryota</taxon>
        <taxon>Fungi</taxon>
        <taxon>Fungi incertae sedis</taxon>
        <taxon>Mucoromycota</taxon>
        <taxon>Glomeromycotina</taxon>
        <taxon>Glomeromycetes</taxon>
        <taxon>Glomerales</taxon>
        <taxon>Glomeraceae</taxon>
        <taxon>Rhizophagus</taxon>
    </lineage>
</organism>
<keyword evidence="3" id="KW-1185">Reference proteome</keyword>
<evidence type="ECO:0000313" key="2">
    <source>
        <dbReference type="EMBL" id="GBB86616.1"/>
    </source>
</evidence>
<feature type="compositionally biased region" description="Basic and acidic residues" evidence="1">
    <location>
        <begin position="81"/>
        <end position="97"/>
    </location>
</feature>
<proteinExistence type="predicted"/>
<reference evidence="2 3" key="1">
    <citation type="submission" date="2017-11" db="EMBL/GenBank/DDBJ databases">
        <title>The genome of Rhizophagus clarus HR1 reveals common genetic basis of auxotrophy among arbuscular mycorrhizal fungi.</title>
        <authorList>
            <person name="Kobayashi Y."/>
        </authorList>
    </citation>
    <scope>NUCLEOTIDE SEQUENCE [LARGE SCALE GENOMIC DNA]</scope>
    <source>
        <strain evidence="2 3">HR1</strain>
    </source>
</reference>
<feature type="region of interest" description="Disordered" evidence="1">
    <location>
        <begin position="81"/>
        <end position="104"/>
    </location>
</feature>
<name>A0A2Z6R1N3_9GLOM</name>
<dbReference type="EMBL" id="BEXD01000336">
    <property type="protein sequence ID" value="GBB86616.1"/>
    <property type="molecule type" value="Genomic_DNA"/>
</dbReference>
<comment type="caution">
    <text evidence="2">The sequence shown here is derived from an EMBL/GenBank/DDBJ whole genome shotgun (WGS) entry which is preliminary data.</text>
</comment>
<accession>A0A2Z6R1N3</accession>